<dbReference type="InterPro" id="IPR010653">
    <property type="entry name" value="NlpB/DapX"/>
</dbReference>
<evidence type="ECO:0000256" key="1">
    <source>
        <dbReference type="SAM" id="SignalP"/>
    </source>
</evidence>
<feature type="chain" id="PRO_5036720805" evidence="1">
    <location>
        <begin position="24"/>
        <end position="374"/>
    </location>
</feature>
<protein>
    <submittedName>
        <fullName evidence="2">Outer membrane protein assembly factor BamC</fullName>
    </submittedName>
</protein>
<reference evidence="2" key="1">
    <citation type="submission" date="2020-12" db="EMBL/GenBank/DDBJ databases">
        <title>The genome sequence of Inhella sp. 1Y17.</title>
        <authorList>
            <person name="Liu Y."/>
        </authorList>
    </citation>
    <scope>NUCLEOTIDE SEQUENCE</scope>
    <source>
        <strain evidence="2">1Y17</strain>
    </source>
</reference>
<dbReference type="InterPro" id="IPR042268">
    <property type="entry name" value="BamC_C"/>
</dbReference>
<name>A0A931J2R5_9BURK</name>
<dbReference type="Gene3D" id="3.30.310.170">
    <property type="entry name" value="Outer membrane protein assembly factor BamC"/>
    <property type="match status" value="1"/>
</dbReference>
<dbReference type="Pfam" id="PF06804">
    <property type="entry name" value="Lipoprotein_18"/>
    <property type="match status" value="1"/>
</dbReference>
<comment type="caution">
    <text evidence="2">The sequence shown here is derived from an EMBL/GenBank/DDBJ whole genome shotgun (WGS) entry which is preliminary data.</text>
</comment>
<dbReference type="PROSITE" id="PS51257">
    <property type="entry name" value="PROKAR_LIPOPROTEIN"/>
    <property type="match status" value="1"/>
</dbReference>
<dbReference type="RefSeq" id="WP_198110095.1">
    <property type="nucleotide sequence ID" value="NZ_JAEDAK010000003.1"/>
</dbReference>
<sequence length="374" mass="40922">MTRFPLRALSLALAAALGGCSSFDPLFNNDKVDYRTQSKQTPGLEVPPDLSQLQRQAPLGAAGSVSAAALATQPTAVAVNTNQVALNSVPGAEIVRVGAVRLIRTSMSPEEVWPVTRAFWTELGFDLPKDQADVGVLETDWKENRAKLPKDFIRRTIGTVLEGLYSTGERDQFRTRLERVDGKTEITVTHRGMHEVYTNAQRDQVVWTPRPADTELEAEMLSRLLLRLGGKAPVALAEAGKAPAATPPSAPAVDPAKLALSEVPNEIKLGDDFEKAWRRVGQSLDRHGFTVEDRDRRAGLFFLRYADPSQAGKDEPNFLQRLFSSDKGPTTGRYRVAVKSDAKGSVVSVQDSQGVQQTNDNAKRILALLLQDLR</sequence>
<dbReference type="AlphaFoldDB" id="A0A931J2R5"/>
<dbReference type="Proteomes" id="UP000613266">
    <property type="component" value="Unassembled WGS sequence"/>
</dbReference>
<evidence type="ECO:0000313" key="2">
    <source>
        <dbReference type="EMBL" id="MBH9576479.1"/>
    </source>
</evidence>
<dbReference type="EMBL" id="JAEDAK010000003">
    <property type="protein sequence ID" value="MBH9576479.1"/>
    <property type="molecule type" value="Genomic_DNA"/>
</dbReference>
<keyword evidence="1" id="KW-0732">Signal</keyword>
<keyword evidence="3" id="KW-1185">Reference proteome</keyword>
<gene>
    <name evidence="2" type="primary">bamC</name>
    <name evidence="2" type="ORF">I7X39_06150</name>
</gene>
<feature type="signal peptide" evidence="1">
    <location>
        <begin position="1"/>
        <end position="23"/>
    </location>
</feature>
<organism evidence="2 3">
    <name type="scientific">Inhella proteolytica</name>
    <dbReference type="NCBI Taxonomy" id="2795029"/>
    <lineage>
        <taxon>Bacteria</taxon>
        <taxon>Pseudomonadati</taxon>
        <taxon>Pseudomonadota</taxon>
        <taxon>Betaproteobacteria</taxon>
        <taxon>Burkholderiales</taxon>
        <taxon>Sphaerotilaceae</taxon>
        <taxon>Inhella</taxon>
    </lineage>
</organism>
<proteinExistence type="predicted"/>
<accession>A0A931J2R5</accession>
<evidence type="ECO:0000313" key="3">
    <source>
        <dbReference type="Proteomes" id="UP000613266"/>
    </source>
</evidence>